<proteinExistence type="predicted"/>
<dbReference type="EMBL" id="BABT02000117">
    <property type="protein sequence ID" value="GAA97170.1"/>
    <property type="molecule type" value="Genomic_DNA"/>
</dbReference>
<dbReference type="RefSeq" id="XP_014571146.1">
    <property type="nucleotide sequence ID" value="XM_014715660.1"/>
</dbReference>
<sequence length="273" mass="30296">MVATRSASQPAGAPRQRQVSSRLDDYKVDLPTPEPAVKRPVGRPRKARPSTVSVTPNGIPEAKITRTSSDSKVKSPMSATPGFSKLVRMLGSSGNAKARKGEHQPRAWITLWFFVSSLLVIWDTGYLFARPHSMPGGKYHYLWSPYSIYSKVDYIYGFPSYDRNDGFPLAQASLNIVETILNFGYLGLAIEKSPLAVMIGFTSVVMTFSKTILYWAQEYFCGACNIGHNSFDQLLMYWIIPNGLWLVFPLGILSVFGAEIATSLRSAAKQKKI</sequence>
<keyword evidence="2" id="KW-1133">Transmembrane helix</keyword>
<keyword evidence="2" id="KW-0812">Transmembrane</keyword>
<name>G7E2Y9_MIXOS</name>
<keyword evidence="2" id="KW-0472">Membrane</keyword>
<gene>
    <name evidence="3" type="primary">Mo03846</name>
    <name evidence="3" type="ORF">E5Q_03846</name>
</gene>
<reference evidence="3 4" key="2">
    <citation type="journal article" date="2012" name="Open Biol.">
        <title>Characteristics of nucleosomes and linker DNA regions on the genome of the basidiomycete Mixia osmundae revealed by mono- and dinucleosome mapping.</title>
        <authorList>
            <person name="Nishida H."/>
            <person name="Kondo S."/>
            <person name="Matsumoto T."/>
            <person name="Suzuki Y."/>
            <person name="Yoshikawa H."/>
            <person name="Taylor T.D."/>
            <person name="Sugiyama J."/>
        </authorList>
    </citation>
    <scope>NUCLEOTIDE SEQUENCE [LARGE SCALE GENOMIC DNA]</scope>
    <source>
        <strain evidence="4">CBS 9802 / IAM 14324 / JCM 22182 / KY 12970</strain>
    </source>
</reference>
<feature type="transmembrane region" description="Helical" evidence="2">
    <location>
        <begin position="195"/>
        <end position="216"/>
    </location>
</feature>
<reference evidence="3 4" key="1">
    <citation type="journal article" date="2011" name="J. Gen. Appl. Microbiol.">
        <title>Draft genome sequencing of the enigmatic basidiomycete Mixia osmundae.</title>
        <authorList>
            <person name="Nishida H."/>
            <person name="Nagatsuka Y."/>
            <person name="Sugiyama J."/>
        </authorList>
    </citation>
    <scope>NUCLEOTIDE SEQUENCE [LARGE SCALE GENOMIC DNA]</scope>
    <source>
        <strain evidence="4">CBS 9802 / IAM 14324 / JCM 22182 / KY 12970</strain>
    </source>
</reference>
<feature type="transmembrane region" description="Helical" evidence="2">
    <location>
        <begin position="236"/>
        <end position="262"/>
    </location>
</feature>
<dbReference type="InParanoid" id="G7E2Y9"/>
<dbReference type="HOGENOM" id="CLU_076143_0_0_1"/>
<dbReference type="PANTHER" id="PTHR37919:SF2">
    <property type="entry name" value="EXPERA DOMAIN-CONTAINING PROTEIN"/>
    <property type="match status" value="1"/>
</dbReference>
<dbReference type="Proteomes" id="UP000009131">
    <property type="component" value="Unassembled WGS sequence"/>
</dbReference>
<dbReference type="AlphaFoldDB" id="G7E2Y9"/>
<dbReference type="eggNOG" id="KOG4826">
    <property type="taxonomic scope" value="Eukaryota"/>
</dbReference>
<feature type="transmembrane region" description="Helical" evidence="2">
    <location>
        <begin position="169"/>
        <end position="188"/>
    </location>
</feature>
<organism evidence="3 4">
    <name type="scientific">Mixia osmundae (strain CBS 9802 / IAM 14324 / JCM 22182 / KY 12970)</name>
    <dbReference type="NCBI Taxonomy" id="764103"/>
    <lineage>
        <taxon>Eukaryota</taxon>
        <taxon>Fungi</taxon>
        <taxon>Dikarya</taxon>
        <taxon>Basidiomycota</taxon>
        <taxon>Pucciniomycotina</taxon>
        <taxon>Mixiomycetes</taxon>
        <taxon>Mixiales</taxon>
        <taxon>Mixiaceae</taxon>
        <taxon>Mixia</taxon>
    </lineage>
</organism>
<evidence type="ECO:0000256" key="2">
    <source>
        <dbReference type="SAM" id="Phobius"/>
    </source>
</evidence>
<evidence type="ECO:0000313" key="4">
    <source>
        <dbReference type="Proteomes" id="UP000009131"/>
    </source>
</evidence>
<evidence type="ECO:0008006" key="5">
    <source>
        <dbReference type="Google" id="ProtNLM"/>
    </source>
</evidence>
<dbReference type="PANTHER" id="PTHR37919">
    <property type="entry name" value="PROTEIN CBG05606"/>
    <property type="match status" value="1"/>
</dbReference>
<evidence type="ECO:0000256" key="1">
    <source>
        <dbReference type="SAM" id="MobiDB-lite"/>
    </source>
</evidence>
<dbReference type="STRING" id="764103.G7E2Y9"/>
<keyword evidence="4" id="KW-1185">Reference proteome</keyword>
<accession>G7E2Y9</accession>
<dbReference type="OrthoDB" id="60858at2759"/>
<feature type="transmembrane region" description="Helical" evidence="2">
    <location>
        <begin position="107"/>
        <end position="129"/>
    </location>
</feature>
<evidence type="ECO:0000313" key="3">
    <source>
        <dbReference type="EMBL" id="GAA97170.1"/>
    </source>
</evidence>
<feature type="region of interest" description="Disordered" evidence="1">
    <location>
        <begin position="1"/>
        <end position="78"/>
    </location>
</feature>
<protein>
    <recommendedName>
        <fullName evidence="5">EXPERA domain-containing protein</fullName>
    </recommendedName>
</protein>
<comment type="caution">
    <text evidence="3">The sequence shown here is derived from an EMBL/GenBank/DDBJ whole genome shotgun (WGS) entry which is preliminary data.</text>
</comment>